<feature type="signal peptide" evidence="1">
    <location>
        <begin position="1"/>
        <end position="26"/>
    </location>
</feature>
<dbReference type="OrthoDB" id="5619228at2"/>
<dbReference type="Proteomes" id="UP000190460">
    <property type="component" value="Unassembled WGS sequence"/>
</dbReference>
<keyword evidence="3" id="KW-1185">Reference proteome</keyword>
<name>A0A1T4WML0_9GAMM</name>
<reference evidence="2 3" key="1">
    <citation type="submission" date="2017-02" db="EMBL/GenBank/DDBJ databases">
        <authorList>
            <person name="Peterson S.W."/>
        </authorList>
    </citation>
    <scope>NUCLEOTIDE SEQUENCE [LARGE SCALE GENOMIC DNA]</scope>
    <source>
        <strain evidence="2 3">ATCC 49788</strain>
    </source>
</reference>
<evidence type="ECO:0000313" key="2">
    <source>
        <dbReference type="EMBL" id="SKA78574.1"/>
    </source>
</evidence>
<dbReference type="EMBL" id="FUYB01000007">
    <property type="protein sequence ID" value="SKA78574.1"/>
    <property type="molecule type" value="Genomic_DNA"/>
</dbReference>
<gene>
    <name evidence="2" type="ORF">SAMN02745130_01892</name>
</gene>
<dbReference type="AlphaFoldDB" id="A0A1T4WML0"/>
<accession>A0A1T4WML0</accession>
<proteinExistence type="predicted"/>
<sequence length="546" mass="62102">MSLLLKHMGLGVATICVALVAPFAMANNQSSPLATNTNELTEDDASVPFIDLFRAALPFEDARPWLTGANVQLDANGWPARLNGQIAGTRFLSNLPAQALPGGRYTVLYEGQGKLQYGGDAKLVAAGQGQDTIDLFAGSDNKFDATLRILESNPNNYVRNIRILPPDGICANNPFKRVPNAGACRGNYQPFVQNYEQQIFNPDYLDYMKDFKSIRFMNMSGISNNPQSSWNQRQKLTDATWGGSQTNRGAPIEIQIELANRLNAHPWFTLHHAADNNYVMQFAQLVKQRLRPNLKPHVEYSNETWNFIFLQGNYVRDMGMARRLDTNKNRAGYRYYSERSVEIFRIWEQVFGGSQRLVRILSGWTINEEVAETVLGHKDAYKSADAFAIAPYFFGDHQSIQLVRNLDETFKLMTDDQYRYSINNVLAFIRKQKAIANKYGLQLMAYEGGQGLVDFKTTHDLQMPNPLLYQANRHPRMGSLYTQFLEGWKREGGSLFAHYSSPRTYRRYGSWGSKEYITQPLGQAYKHQALLNFIRSRPCWWAGCQQ</sequence>
<protein>
    <recommendedName>
        <fullName evidence="4">Cellulose-binding domain-containing protein</fullName>
    </recommendedName>
</protein>
<evidence type="ECO:0008006" key="4">
    <source>
        <dbReference type="Google" id="ProtNLM"/>
    </source>
</evidence>
<keyword evidence="1" id="KW-0732">Signal</keyword>
<evidence type="ECO:0000313" key="3">
    <source>
        <dbReference type="Proteomes" id="UP000190460"/>
    </source>
</evidence>
<feature type="chain" id="PRO_5012730229" description="Cellulose-binding domain-containing protein" evidence="1">
    <location>
        <begin position="27"/>
        <end position="546"/>
    </location>
</feature>
<evidence type="ECO:0000256" key="1">
    <source>
        <dbReference type="SAM" id="SignalP"/>
    </source>
</evidence>
<organism evidence="2 3">
    <name type="scientific">Thiothrix eikelboomii</name>
    <dbReference type="NCBI Taxonomy" id="92487"/>
    <lineage>
        <taxon>Bacteria</taxon>
        <taxon>Pseudomonadati</taxon>
        <taxon>Pseudomonadota</taxon>
        <taxon>Gammaproteobacteria</taxon>
        <taxon>Thiotrichales</taxon>
        <taxon>Thiotrichaceae</taxon>
        <taxon>Thiothrix</taxon>
    </lineage>
</organism>
<dbReference type="STRING" id="92487.SAMN02745130_01892"/>
<dbReference type="RefSeq" id="WP_078922358.1">
    <property type="nucleotide sequence ID" value="NZ_FUYB01000007.1"/>
</dbReference>